<dbReference type="Gene3D" id="2.60.120.200">
    <property type="match status" value="1"/>
</dbReference>
<dbReference type="Gene3D" id="2.60.120.920">
    <property type="match status" value="1"/>
</dbReference>
<organism evidence="2 3">
    <name type="scientific">Paramagnetospirillum magneticum (strain ATCC 700264 / AMB-1)</name>
    <name type="common">Magnetospirillum magneticum</name>
    <dbReference type="NCBI Taxonomy" id="342108"/>
    <lineage>
        <taxon>Bacteria</taxon>
        <taxon>Pseudomonadati</taxon>
        <taxon>Pseudomonadota</taxon>
        <taxon>Alphaproteobacteria</taxon>
        <taxon>Rhodospirillales</taxon>
        <taxon>Magnetospirillaceae</taxon>
        <taxon>Paramagnetospirillum</taxon>
    </lineage>
</organism>
<dbReference type="SMART" id="SM00449">
    <property type="entry name" value="SPRY"/>
    <property type="match status" value="1"/>
</dbReference>
<dbReference type="Pfam" id="PF24299">
    <property type="entry name" value="DUF7483"/>
    <property type="match status" value="2"/>
</dbReference>
<dbReference type="PROSITE" id="PS50188">
    <property type="entry name" value="B302_SPRY"/>
    <property type="match status" value="1"/>
</dbReference>
<dbReference type="Proteomes" id="UP000007058">
    <property type="component" value="Chromosome"/>
</dbReference>
<dbReference type="InterPro" id="IPR055906">
    <property type="entry name" value="DUF7483"/>
</dbReference>
<dbReference type="InterPro" id="IPR013320">
    <property type="entry name" value="ConA-like_dom_sf"/>
</dbReference>
<accession>Q2VZ95</accession>
<dbReference type="InterPro" id="IPR043136">
    <property type="entry name" value="B30.2/SPRY_sf"/>
</dbReference>
<dbReference type="KEGG" id="mag:amb4276"/>
<protein>
    <recommendedName>
        <fullName evidence="1">B30.2/SPRY domain-containing protein</fullName>
    </recommendedName>
</protein>
<dbReference type="Pfam" id="PF00622">
    <property type="entry name" value="SPRY"/>
    <property type="match status" value="1"/>
</dbReference>
<keyword evidence="3" id="KW-1185">Reference proteome</keyword>
<gene>
    <name evidence="2" type="ordered locus">amb4276</name>
</gene>
<dbReference type="RefSeq" id="WP_011386624.1">
    <property type="nucleotide sequence ID" value="NC_007626.1"/>
</dbReference>
<dbReference type="PANTHER" id="PTHR12381:SF56">
    <property type="entry name" value="B30.2_SPRY DOMAIN-CONTAINING PROTEIN-RELATED"/>
    <property type="match status" value="1"/>
</dbReference>
<dbReference type="PANTHER" id="PTHR12381">
    <property type="entry name" value="HETEROGENEOUS NUCLEAR RIBONUCLEOPROTEIN U FAMILY MEMBER"/>
    <property type="match status" value="1"/>
</dbReference>
<dbReference type="EMBL" id="AP007255">
    <property type="protein sequence ID" value="BAE53080.1"/>
    <property type="molecule type" value="Genomic_DNA"/>
</dbReference>
<dbReference type="GO" id="GO:0000380">
    <property type="term" value="P:alternative mRNA splicing, via spliceosome"/>
    <property type="evidence" value="ECO:0007669"/>
    <property type="project" value="TreeGrafter"/>
</dbReference>
<name>Q2VZ95_PARM1</name>
<dbReference type="InterPro" id="IPR003877">
    <property type="entry name" value="SPRY_dom"/>
</dbReference>
<dbReference type="AlphaFoldDB" id="Q2VZ95"/>
<proteinExistence type="predicted"/>
<dbReference type="HOGENOM" id="CLU_362394_0_0_5"/>
<evidence type="ECO:0000259" key="1">
    <source>
        <dbReference type="PROSITE" id="PS50188"/>
    </source>
</evidence>
<sequence length="771" mass="81344">MTHPTVFGGATPPPANYRIANSIRLSGSNYLSRTPSSSGNRQCFTVSTWAKRVPGKRQWILSAADEGYQGGLRLDDSDCVIVGDGQTAIGYNLAQQSKGVFRDPSAWYHIVIAIDTTSQFQAIYINGQIQDSASGAIIPSQGYNTSFNTAGRTAYIGIYNNSGTLSFGYGSCYLADYCLIDGQALAPTNFGKFDANGVWVPIPYTGTYGANGCKLEFKNGSALGTDTSGNGNHWAINGLTAADQMVDTPTNNYCTMNPLDYPPIVGTTYATLTDGNLTMTYTTAYMGSSGKAGTRGTMQMTSGKYYWEVKWVSGSAFGGMAVGVANSQWTGSNGLGMGDAYSWSYDLQGSKYTNSIATAFGAGWVLGDVIGVAFDASIGKIWFSRNGVWQGVSAQTDVENGINPAFLGLTGGMFPAFAGQNNTSSFTLNFGQRPFAYTPPTGFKALCTANLPAVTIPRPASHFNAVLASGASIKSSAEGLCPRFLEWIKDRASANNHQLVDTVRGTSAVLQSNSTGTETTYSAPSGASVGWVWNAGAAAIANTAGSITSQVSANPTAGFSMVTYTGNGATSATVGHGLAAVPKFYVVKSRTQLASWYVYSDVIGPTKRLFLEDNSAASTGPTWNDTNPTSMVFSISGPGVNNNASTYVAYCFAEIPGYSKFGSYVGNGSADGPFVHCGFLPRWVMIKETDTATNWYIWDTSRATSNPMGNTLRANQSNSDVNNTPLDAVSNGFKLRSTQGQAVNDPGNTYIFAAFAEHPFGGANVAPTPAR</sequence>
<dbReference type="OrthoDB" id="5449044at2"/>
<feature type="domain" description="B30.2/SPRY" evidence="1">
    <location>
        <begin position="238"/>
        <end position="435"/>
    </location>
</feature>
<evidence type="ECO:0000313" key="2">
    <source>
        <dbReference type="EMBL" id="BAE53080.1"/>
    </source>
</evidence>
<dbReference type="InterPro" id="IPR001870">
    <property type="entry name" value="B30.2/SPRY"/>
</dbReference>
<dbReference type="CDD" id="cd12886">
    <property type="entry name" value="SPRY_like"/>
    <property type="match status" value="1"/>
</dbReference>
<evidence type="ECO:0000313" key="3">
    <source>
        <dbReference type="Proteomes" id="UP000007058"/>
    </source>
</evidence>
<dbReference type="SUPFAM" id="SSF49899">
    <property type="entry name" value="Concanavalin A-like lectins/glucanases"/>
    <property type="match status" value="2"/>
</dbReference>
<reference evidence="2 3" key="1">
    <citation type="journal article" date="2005" name="DNA Res.">
        <title>Complete genome sequence of the facultative anaerobic magnetotactic bacterium Magnetospirillum sp. strain AMB-1.</title>
        <authorList>
            <person name="Matsunaga T."/>
            <person name="Okamura Y."/>
            <person name="Fukuda Y."/>
            <person name="Wahyudi A.T."/>
            <person name="Murase Y."/>
            <person name="Takeyama H."/>
        </authorList>
    </citation>
    <scope>NUCLEOTIDE SEQUENCE [LARGE SCALE GENOMIC DNA]</scope>
    <source>
        <strain evidence="3">ATCC 700264 / AMB-1</strain>
    </source>
</reference>
<dbReference type="GO" id="GO:0003723">
    <property type="term" value="F:RNA binding"/>
    <property type="evidence" value="ECO:0007669"/>
    <property type="project" value="TreeGrafter"/>
</dbReference>
<dbReference type="STRING" id="342108.amb4276"/>